<dbReference type="PANTHER" id="PTHR43649:SF34">
    <property type="entry name" value="ABC TRANSPORTER PERIPLASMIC-BINDING PROTEIN YCJN-RELATED"/>
    <property type="match status" value="1"/>
</dbReference>
<feature type="region of interest" description="Disordered" evidence="4">
    <location>
        <begin position="25"/>
        <end position="45"/>
    </location>
</feature>
<evidence type="ECO:0000256" key="3">
    <source>
        <dbReference type="ARBA" id="ARBA00022729"/>
    </source>
</evidence>
<evidence type="ECO:0000256" key="2">
    <source>
        <dbReference type="ARBA" id="ARBA00022448"/>
    </source>
</evidence>
<name>A0ABW3HTR1_9BACL</name>
<feature type="compositionally biased region" description="Polar residues" evidence="4">
    <location>
        <begin position="25"/>
        <end position="41"/>
    </location>
</feature>
<reference evidence="7" key="1">
    <citation type="journal article" date="2019" name="Int. J. Syst. Evol. Microbiol.">
        <title>The Global Catalogue of Microorganisms (GCM) 10K type strain sequencing project: providing services to taxonomists for standard genome sequencing and annotation.</title>
        <authorList>
            <consortium name="The Broad Institute Genomics Platform"/>
            <consortium name="The Broad Institute Genome Sequencing Center for Infectious Disease"/>
            <person name="Wu L."/>
            <person name="Ma J."/>
        </authorList>
    </citation>
    <scope>NUCLEOTIDE SEQUENCE [LARGE SCALE GENOMIC DNA]</scope>
    <source>
        <strain evidence="7">CCUG 59129</strain>
    </source>
</reference>
<protein>
    <submittedName>
        <fullName evidence="6">Extracellular solute-binding protein</fullName>
    </submittedName>
</protein>
<dbReference type="PANTHER" id="PTHR43649">
    <property type="entry name" value="ARABINOSE-BINDING PROTEIN-RELATED"/>
    <property type="match status" value="1"/>
</dbReference>
<dbReference type="Proteomes" id="UP001596989">
    <property type="component" value="Unassembled WGS sequence"/>
</dbReference>
<dbReference type="SUPFAM" id="SSF53850">
    <property type="entry name" value="Periplasmic binding protein-like II"/>
    <property type="match status" value="1"/>
</dbReference>
<dbReference type="RefSeq" id="WP_377565847.1">
    <property type="nucleotide sequence ID" value="NZ_JBHTJZ010000024.1"/>
</dbReference>
<feature type="chain" id="PRO_5047265778" evidence="5">
    <location>
        <begin position="30"/>
        <end position="451"/>
    </location>
</feature>
<gene>
    <name evidence="6" type="ORF">ACFQ2I_16090</name>
</gene>
<dbReference type="InterPro" id="IPR006059">
    <property type="entry name" value="SBP"/>
</dbReference>
<organism evidence="6 7">
    <name type="scientific">Paenibacillus chungangensis</name>
    <dbReference type="NCBI Taxonomy" id="696535"/>
    <lineage>
        <taxon>Bacteria</taxon>
        <taxon>Bacillati</taxon>
        <taxon>Bacillota</taxon>
        <taxon>Bacilli</taxon>
        <taxon>Bacillales</taxon>
        <taxon>Paenibacillaceae</taxon>
        <taxon>Paenibacillus</taxon>
    </lineage>
</organism>
<accession>A0ABW3HTR1</accession>
<dbReference type="Gene3D" id="3.40.190.10">
    <property type="entry name" value="Periplasmic binding protein-like II"/>
    <property type="match status" value="1"/>
</dbReference>
<dbReference type="EMBL" id="JBHTJZ010000024">
    <property type="protein sequence ID" value="MFD0960911.1"/>
    <property type="molecule type" value="Genomic_DNA"/>
</dbReference>
<feature type="signal peptide" evidence="5">
    <location>
        <begin position="1"/>
        <end position="29"/>
    </location>
</feature>
<keyword evidence="7" id="KW-1185">Reference proteome</keyword>
<dbReference type="PROSITE" id="PS51257">
    <property type="entry name" value="PROKAR_LIPOPROTEIN"/>
    <property type="match status" value="1"/>
</dbReference>
<evidence type="ECO:0000256" key="4">
    <source>
        <dbReference type="SAM" id="MobiDB-lite"/>
    </source>
</evidence>
<evidence type="ECO:0000313" key="6">
    <source>
        <dbReference type="EMBL" id="MFD0960911.1"/>
    </source>
</evidence>
<dbReference type="InterPro" id="IPR050490">
    <property type="entry name" value="Bact_solute-bd_prot1"/>
</dbReference>
<evidence type="ECO:0000256" key="1">
    <source>
        <dbReference type="ARBA" id="ARBA00008520"/>
    </source>
</evidence>
<evidence type="ECO:0000256" key="5">
    <source>
        <dbReference type="SAM" id="SignalP"/>
    </source>
</evidence>
<comment type="similarity">
    <text evidence="1">Belongs to the bacterial solute-binding protein 1 family.</text>
</comment>
<keyword evidence="3 5" id="KW-0732">Signal</keyword>
<evidence type="ECO:0000313" key="7">
    <source>
        <dbReference type="Proteomes" id="UP001596989"/>
    </source>
</evidence>
<sequence>MKSRRWLSVVSFALTIMIMVGCSSNSGNAPSTSKEPSSSGTDPKPVTIKFHADGISFKTEDLAPIIEKFQELNPGILVEFVPLNEASAADNVKKIDLLSASGEQLDAILLPDARSYSQRAANGLLEPLNDLMSGEGLAYDEEYKINTSIEGNYYGLPASFSQWFIILNKDHLDEANLEVPTDWTWDEYLAYAKAMTKGEGPSKRYGTYFHTWIDYFLLGLWNQPDNNDLVLADHTVNVANPGVKKSLEIRHQAEKVDQSVTPYAEIISQKLTYRPLYFNQQASMMPIGSWMISEVGGGNEFTANFKTVFAPMPKNNEEDPNGYTTMSSNFVGVVSTSKHKEEAYKFLRFFTTEGLPMMKKYLSSWKKEDTAAALDVLINGSKDPSMVDKESLLYTLNNSKAITKQIPVAYTEEINKTYSAEFELMLLGEQTIDDALANAATKIEKVVAANK</sequence>
<dbReference type="Pfam" id="PF01547">
    <property type="entry name" value="SBP_bac_1"/>
    <property type="match status" value="1"/>
</dbReference>
<comment type="caution">
    <text evidence="6">The sequence shown here is derived from an EMBL/GenBank/DDBJ whole genome shotgun (WGS) entry which is preliminary data.</text>
</comment>
<proteinExistence type="inferred from homology"/>
<keyword evidence="2" id="KW-0813">Transport</keyword>